<organism evidence="1 2">
    <name type="scientific">Heterorhabditis bacteriophora</name>
    <name type="common">Entomopathogenic nematode worm</name>
    <dbReference type="NCBI Taxonomy" id="37862"/>
    <lineage>
        <taxon>Eukaryota</taxon>
        <taxon>Metazoa</taxon>
        <taxon>Ecdysozoa</taxon>
        <taxon>Nematoda</taxon>
        <taxon>Chromadorea</taxon>
        <taxon>Rhabditida</taxon>
        <taxon>Rhabditina</taxon>
        <taxon>Rhabditomorpha</taxon>
        <taxon>Strongyloidea</taxon>
        <taxon>Heterorhabditidae</taxon>
        <taxon>Heterorhabditis</taxon>
    </lineage>
</organism>
<dbReference type="WBParaSite" id="Hba_07791">
    <property type="protein sequence ID" value="Hba_07791"/>
    <property type="gene ID" value="Hba_07791"/>
</dbReference>
<dbReference type="GO" id="GO:0003844">
    <property type="term" value="F:1,4-alpha-glucan branching enzyme activity"/>
    <property type="evidence" value="ECO:0007669"/>
    <property type="project" value="TreeGrafter"/>
</dbReference>
<accession>A0A1I7WRI8</accession>
<evidence type="ECO:0000313" key="1">
    <source>
        <dbReference type="Proteomes" id="UP000095283"/>
    </source>
</evidence>
<dbReference type="Gene3D" id="3.20.20.80">
    <property type="entry name" value="Glycosidases"/>
    <property type="match status" value="1"/>
</dbReference>
<dbReference type="SUPFAM" id="SSF51445">
    <property type="entry name" value="(Trans)glycosidases"/>
    <property type="match status" value="1"/>
</dbReference>
<dbReference type="PANTHER" id="PTHR43651:SF3">
    <property type="entry name" value="1,4-ALPHA-GLUCAN-BRANCHING ENZYME"/>
    <property type="match status" value="1"/>
</dbReference>
<proteinExistence type="predicted"/>
<dbReference type="InterPro" id="IPR017853">
    <property type="entry name" value="GH"/>
</dbReference>
<dbReference type="GO" id="GO:0005978">
    <property type="term" value="P:glycogen biosynthetic process"/>
    <property type="evidence" value="ECO:0007669"/>
    <property type="project" value="TreeGrafter"/>
</dbReference>
<name>A0A1I7WRI8_HETBA</name>
<dbReference type="AlphaFoldDB" id="A0A1I7WRI8"/>
<protein>
    <submittedName>
        <fullName evidence="2">Phosphotransferase enzyme family protein</fullName>
    </submittedName>
</protein>
<dbReference type="PANTHER" id="PTHR43651">
    <property type="entry name" value="1,4-ALPHA-GLUCAN-BRANCHING ENZYME"/>
    <property type="match status" value="1"/>
</dbReference>
<reference evidence="2" key="1">
    <citation type="submission" date="2016-11" db="UniProtKB">
        <authorList>
            <consortium name="WormBaseParasite"/>
        </authorList>
    </citation>
    <scope>IDENTIFICATION</scope>
</reference>
<evidence type="ECO:0000313" key="2">
    <source>
        <dbReference type="WBParaSite" id="Hba_07791"/>
    </source>
</evidence>
<dbReference type="Proteomes" id="UP000095283">
    <property type="component" value="Unplaced"/>
</dbReference>
<keyword evidence="1" id="KW-1185">Reference proteome</keyword>
<dbReference type="GO" id="GO:0005737">
    <property type="term" value="C:cytoplasm"/>
    <property type="evidence" value="ECO:0007669"/>
    <property type="project" value="TreeGrafter"/>
</dbReference>
<sequence>MIGTEIHIDIVVRKTIAVTHNGNTKDRLSPWATYVTRPNDSIVYDSFAGGYPDYFGLNADTDSIVYLMLANDFLHKKYPSIVTIAEYRAISSVLNFPNFEEVSGMPALCRPIIEGGQGFDYRLAMALPDMWIKILKHQRDEDWKMGDIIHTLENRRYLIPNI</sequence>